<reference evidence="2 3" key="2">
    <citation type="submission" date="2019-04" db="EMBL/GenBank/DDBJ databases">
        <title>The genome sequence of big-headed turtle.</title>
        <authorList>
            <person name="Gong S."/>
        </authorList>
    </citation>
    <scope>NUCLEOTIDE SEQUENCE [LARGE SCALE GENOMIC DNA]</scope>
    <source>
        <strain evidence="2">DO16091913</strain>
        <tissue evidence="2">Muscle</tissue>
    </source>
</reference>
<gene>
    <name evidence="2" type="ORF">DR999_PMT06467</name>
</gene>
<name>A0A4D9EH38_9SAUR</name>
<feature type="compositionally biased region" description="Basic and acidic residues" evidence="1">
    <location>
        <begin position="1"/>
        <end position="22"/>
    </location>
</feature>
<organism evidence="2 3">
    <name type="scientific">Platysternon megacephalum</name>
    <name type="common">big-headed turtle</name>
    <dbReference type="NCBI Taxonomy" id="55544"/>
    <lineage>
        <taxon>Eukaryota</taxon>
        <taxon>Metazoa</taxon>
        <taxon>Chordata</taxon>
        <taxon>Craniata</taxon>
        <taxon>Vertebrata</taxon>
        <taxon>Euteleostomi</taxon>
        <taxon>Archelosauria</taxon>
        <taxon>Testudinata</taxon>
        <taxon>Testudines</taxon>
        <taxon>Cryptodira</taxon>
        <taxon>Durocryptodira</taxon>
        <taxon>Testudinoidea</taxon>
        <taxon>Platysternidae</taxon>
        <taxon>Platysternon</taxon>
    </lineage>
</organism>
<protein>
    <submittedName>
        <fullName evidence="2">Pleckstrin homology domain-containing family A member 1</fullName>
    </submittedName>
</protein>
<evidence type="ECO:0000313" key="2">
    <source>
        <dbReference type="EMBL" id="TFK10541.1"/>
    </source>
</evidence>
<reference evidence="2 3" key="1">
    <citation type="submission" date="2019-04" db="EMBL/GenBank/DDBJ databases">
        <title>Draft genome of the big-headed turtle Platysternon megacephalum.</title>
        <authorList>
            <person name="Gong S."/>
        </authorList>
    </citation>
    <scope>NUCLEOTIDE SEQUENCE [LARGE SCALE GENOMIC DNA]</scope>
    <source>
        <strain evidence="2">DO16091913</strain>
        <tissue evidence="2">Muscle</tissue>
    </source>
</reference>
<comment type="caution">
    <text evidence="2">The sequence shown here is derived from an EMBL/GenBank/DDBJ whole genome shotgun (WGS) entry which is preliminary data.</text>
</comment>
<feature type="region of interest" description="Disordered" evidence="1">
    <location>
        <begin position="75"/>
        <end position="99"/>
    </location>
</feature>
<feature type="region of interest" description="Disordered" evidence="1">
    <location>
        <begin position="1"/>
        <end position="29"/>
    </location>
</feature>
<evidence type="ECO:0000313" key="3">
    <source>
        <dbReference type="Proteomes" id="UP000297703"/>
    </source>
</evidence>
<proteinExistence type="predicted"/>
<accession>A0A4D9EH38</accession>
<evidence type="ECO:0000256" key="1">
    <source>
        <dbReference type="SAM" id="MobiDB-lite"/>
    </source>
</evidence>
<dbReference type="AlphaFoldDB" id="A0A4D9EH38"/>
<keyword evidence="3" id="KW-1185">Reference proteome</keyword>
<sequence>MPVNEVRAKPEEDPEEGKRVPDTGRGTPTLSRLLCMFQTRSKEAAFCCGRIPSGDAPNNTLGINSWEFPGEKLEVPLDSQSPNQPVILYRSHGYREPAP</sequence>
<dbReference type="Proteomes" id="UP000297703">
    <property type="component" value="Unassembled WGS sequence"/>
</dbReference>
<dbReference type="EMBL" id="QXTE01000040">
    <property type="protein sequence ID" value="TFK10541.1"/>
    <property type="molecule type" value="Genomic_DNA"/>
</dbReference>